<dbReference type="AlphaFoldDB" id="A0A917LCY9"/>
<dbReference type="EMBL" id="BMQA01000046">
    <property type="protein sequence ID" value="GGJ54223.1"/>
    <property type="molecule type" value="Genomic_DNA"/>
</dbReference>
<evidence type="ECO:0000256" key="1">
    <source>
        <dbReference type="SAM" id="MobiDB-lite"/>
    </source>
</evidence>
<keyword evidence="3" id="KW-1185">Reference proteome</keyword>
<dbReference type="Proteomes" id="UP000657574">
    <property type="component" value="Unassembled WGS sequence"/>
</dbReference>
<feature type="compositionally biased region" description="Gly residues" evidence="1">
    <location>
        <begin position="43"/>
        <end position="57"/>
    </location>
</feature>
<gene>
    <name evidence="2" type="ORF">GCM10010121_076070</name>
</gene>
<evidence type="ECO:0000313" key="2">
    <source>
        <dbReference type="EMBL" id="GGJ54223.1"/>
    </source>
</evidence>
<sequence length="71" mass="7439">MWGSTGRVPFSTWETVATETPALRATSAIVGMVLPPDTRTGSPCGGTRPGTAIGGRPVGFWPGRYPIHGRT</sequence>
<reference evidence="2" key="2">
    <citation type="submission" date="2020-09" db="EMBL/GenBank/DDBJ databases">
        <authorList>
            <person name="Sun Q."/>
            <person name="Ohkuma M."/>
        </authorList>
    </citation>
    <scope>NUCLEOTIDE SEQUENCE</scope>
    <source>
        <strain evidence="2">JCM 3086</strain>
    </source>
</reference>
<comment type="caution">
    <text evidence="2">The sequence shown here is derived from an EMBL/GenBank/DDBJ whole genome shotgun (WGS) entry which is preliminary data.</text>
</comment>
<name>A0A917LCY9_9ACTN</name>
<organism evidence="2 3">
    <name type="scientific">Streptomyces brasiliensis</name>
    <dbReference type="NCBI Taxonomy" id="1954"/>
    <lineage>
        <taxon>Bacteria</taxon>
        <taxon>Bacillati</taxon>
        <taxon>Actinomycetota</taxon>
        <taxon>Actinomycetes</taxon>
        <taxon>Kitasatosporales</taxon>
        <taxon>Streptomycetaceae</taxon>
        <taxon>Streptomyces</taxon>
    </lineage>
</organism>
<protein>
    <submittedName>
        <fullName evidence="2">Uncharacterized protein</fullName>
    </submittedName>
</protein>
<evidence type="ECO:0000313" key="3">
    <source>
        <dbReference type="Proteomes" id="UP000657574"/>
    </source>
</evidence>
<reference evidence="2" key="1">
    <citation type="journal article" date="2014" name="Int. J. Syst. Evol. Microbiol.">
        <title>Complete genome sequence of Corynebacterium casei LMG S-19264T (=DSM 44701T), isolated from a smear-ripened cheese.</title>
        <authorList>
            <consortium name="US DOE Joint Genome Institute (JGI-PGF)"/>
            <person name="Walter F."/>
            <person name="Albersmeier A."/>
            <person name="Kalinowski J."/>
            <person name="Ruckert C."/>
        </authorList>
    </citation>
    <scope>NUCLEOTIDE SEQUENCE</scope>
    <source>
        <strain evidence="2">JCM 3086</strain>
    </source>
</reference>
<accession>A0A917LCY9</accession>
<feature type="region of interest" description="Disordered" evidence="1">
    <location>
        <begin position="34"/>
        <end position="57"/>
    </location>
</feature>
<proteinExistence type="predicted"/>